<reference evidence="2" key="2">
    <citation type="journal article" date="2022" name="Proc. Natl. Acad. Sci. U.S.A.">
        <title>Diploid-dominant life cycles characterize the early evolution of Fungi.</title>
        <authorList>
            <person name="Amses K.R."/>
            <person name="Simmons D.R."/>
            <person name="Longcore J.E."/>
            <person name="Mondo S.J."/>
            <person name="Seto K."/>
            <person name="Jeronimo G.H."/>
            <person name="Bonds A.E."/>
            <person name="Quandt C.A."/>
            <person name="Davis W.J."/>
            <person name="Chang Y."/>
            <person name="Federici B.A."/>
            <person name="Kuo A."/>
            <person name="LaButti K."/>
            <person name="Pangilinan J."/>
            <person name="Andreopoulos W."/>
            <person name="Tritt A."/>
            <person name="Riley R."/>
            <person name="Hundley H."/>
            <person name="Johnson J."/>
            <person name="Lipzen A."/>
            <person name="Barry K."/>
            <person name="Lang B.F."/>
            <person name="Cuomo C.A."/>
            <person name="Buchler N.E."/>
            <person name="Grigoriev I.V."/>
            <person name="Spatafora J.W."/>
            <person name="Stajich J.E."/>
            <person name="James T.Y."/>
        </authorList>
    </citation>
    <scope>NUCLEOTIDE SEQUENCE</scope>
    <source>
        <strain evidence="2">AG</strain>
    </source>
</reference>
<keyword evidence="3" id="KW-1185">Reference proteome</keyword>
<name>A0AAD5HFU2_UMBRA</name>
<dbReference type="RefSeq" id="XP_051447784.1">
    <property type="nucleotide sequence ID" value="XM_051586630.1"/>
</dbReference>
<feature type="region of interest" description="Disordered" evidence="1">
    <location>
        <begin position="1"/>
        <end position="23"/>
    </location>
</feature>
<protein>
    <submittedName>
        <fullName evidence="2">Uncharacterized protein</fullName>
    </submittedName>
</protein>
<evidence type="ECO:0000256" key="1">
    <source>
        <dbReference type="SAM" id="MobiDB-lite"/>
    </source>
</evidence>
<feature type="compositionally biased region" description="Polar residues" evidence="1">
    <location>
        <begin position="1"/>
        <end position="17"/>
    </location>
</feature>
<feature type="compositionally biased region" description="Low complexity" evidence="1">
    <location>
        <begin position="64"/>
        <end position="90"/>
    </location>
</feature>
<dbReference type="AlphaFoldDB" id="A0AAD5HFU2"/>
<organism evidence="2 3">
    <name type="scientific">Umbelopsis ramanniana AG</name>
    <dbReference type="NCBI Taxonomy" id="1314678"/>
    <lineage>
        <taxon>Eukaryota</taxon>
        <taxon>Fungi</taxon>
        <taxon>Fungi incertae sedis</taxon>
        <taxon>Mucoromycota</taxon>
        <taxon>Mucoromycotina</taxon>
        <taxon>Umbelopsidomycetes</taxon>
        <taxon>Umbelopsidales</taxon>
        <taxon>Umbelopsidaceae</taxon>
        <taxon>Umbelopsis</taxon>
    </lineage>
</organism>
<evidence type="ECO:0000313" key="3">
    <source>
        <dbReference type="Proteomes" id="UP001206595"/>
    </source>
</evidence>
<comment type="caution">
    <text evidence="2">The sequence shown here is derived from an EMBL/GenBank/DDBJ whole genome shotgun (WGS) entry which is preliminary data.</text>
</comment>
<sequence>MNSLSPYPNGAAMQQGNPIPAGFTKEKLNGLVQRAKMLQAQGAKEDNNPEYAQIMLFLKNLQMQSRMHQQRQSMPVAPQEQQPSPQSSMPTGTHTLHACLI</sequence>
<proteinExistence type="predicted"/>
<accession>A0AAD5HFU2</accession>
<gene>
    <name evidence="2" type="ORF">K450DRAFT_226876</name>
</gene>
<reference evidence="2" key="1">
    <citation type="submission" date="2021-06" db="EMBL/GenBank/DDBJ databases">
        <authorList>
            <consortium name="DOE Joint Genome Institute"/>
            <person name="Mondo S.J."/>
            <person name="Amses K.R."/>
            <person name="Simmons D.R."/>
            <person name="Longcore J.E."/>
            <person name="Seto K."/>
            <person name="Alves G.H."/>
            <person name="Bonds A.E."/>
            <person name="Quandt C.A."/>
            <person name="Davis W.J."/>
            <person name="Chang Y."/>
            <person name="Letcher P.M."/>
            <person name="Powell M.J."/>
            <person name="Kuo A."/>
            <person name="Labutti K."/>
            <person name="Pangilinan J."/>
            <person name="Andreopoulos W."/>
            <person name="Tritt A."/>
            <person name="Riley R."/>
            <person name="Hundley H."/>
            <person name="Johnson J."/>
            <person name="Lipzen A."/>
            <person name="Barry K."/>
            <person name="Berbee M.L."/>
            <person name="Buchler N.E."/>
            <person name="Grigoriev I.V."/>
            <person name="Spatafora J.W."/>
            <person name="Stajich J.E."/>
            <person name="James T.Y."/>
        </authorList>
    </citation>
    <scope>NUCLEOTIDE SEQUENCE</scope>
    <source>
        <strain evidence="2">AG</strain>
    </source>
</reference>
<evidence type="ECO:0000313" key="2">
    <source>
        <dbReference type="EMBL" id="KAI8582780.1"/>
    </source>
</evidence>
<dbReference type="GeneID" id="75911978"/>
<dbReference type="Proteomes" id="UP001206595">
    <property type="component" value="Unassembled WGS sequence"/>
</dbReference>
<dbReference type="EMBL" id="MU620899">
    <property type="protein sequence ID" value="KAI8582780.1"/>
    <property type="molecule type" value="Genomic_DNA"/>
</dbReference>
<feature type="region of interest" description="Disordered" evidence="1">
    <location>
        <begin position="64"/>
        <end position="101"/>
    </location>
</feature>